<keyword evidence="5" id="KW-1185">Reference proteome</keyword>
<dbReference type="CDD" id="cd23509">
    <property type="entry name" value="Gnk2-like"/>
    <property type="match status" value="2"/>
</dbReference>
<evidence type="ECO:0000259" key="3">
    <source>
        <dbReference type="PROSITE" id="PS51473"/>
    </source>
</evidence>
<feature type="domain" description="Gnk2-homologous" evidence="3">
    <location>
        <begin position="112"/>
        <end position="229"/>
    </location>
</feature>
<dbReference type="InterPro" id="IPR038408">
    <property type="entry name" value="GNK2_sf"/>
</dbReference>
<dbReference type="AlphaFoldDB" id="A0AAD1ZN56"/>
<dbReference type="InterPro" id="IPR002902">
    <property type="entry name" value="GNK2"/>
</dbReference>
<accession>A0AAD1ZN56</accession>
<protein>
    <recommendedName>
        <fullName evidence="3">Gnk2-homologous domain-containing protein</fullName>
    </recommendedName>
</protein>
<reference evidence="4" key="1">
    <citation type="submission" date="2023-05" db="EMBL/GenBank/DDBJ databases">
        <authorList>
            <person name="Huff M."/>
        </authorList>
    </citation>
    <scope>NUCLEOTIDE SEQUENCE</scope>
</reference>
<evidence type="ECO:0000256" key="1">
    <source>
        <dbReference type="ARBA" id="ARBA00022729"/>
    </source>
</evidence>
<evidence type="ECO:0000313" key="5">
    <source>
        <dbReference type="Proteomes" id="UP000834106"/>
    </source>
</evidence>
<proteinExistence type="predicted"/>
<dbReference type="Gene3D" id="3.30.200.20">
    <property type="entry name" value="Phosphorylase Kinase, domain 1"/>
    <property type="match status" value="1"/>
</dbReference>
<dbReference type="PROSITE" id="PS51473">
    <property type="entry name" value="GNK2"/>
    <property type="match status" value="2"/>
</dbReference>
<feature type="domain" description="Gnk2-homologous" evidence="3">
    <location>
        <begin position="3"/>
        <end position="107"/>
    </location>
</feature>
<gene>
    <name evidence="4" type="ORF">FPE_LOCUS19693</name>
</gene>
<dbReference type="Gene3D" id="3.30.430.20">
    <property type="entry name" value="Gnk2 domain, C-X8-C-X2-C motif"/>
    <property type="match status" value="2"/>
</dbReference>
<dbReference type="Proteomes" id="UP000834106">
    <property type="component" value="Chromosome 12"/>
</dbReference>
<dbReference type="Pfam" id="PF01657">
    <property type="entry name" value="Stress-antifung"/>
    <property type="match status" value="2"/>
</dbReference>
<keyword evidence="1" id="KW-0732">Signal</keyword>
<dbReference type="PANTHER" id="PTHR32099">
    <property type="entry name" value="CYSTEINE-RICH REPEAT SECRETORY PROTEIN"/>
    <property type="match status" value="1"/>
</dbReference>
<dbReference type="EMBL" id="OU503047">
    <property type="protein sequence ID" value="CAI9772263.1"/>
    <property type="molecule type" value="Genomic_DNA"/>
</dbReference>
<dbReference type="PANTHER" id="PTHR32099:SF51">
    <property type="entry name" value="CYSTEINE-RICH RECEPTOR-LIKE PROTEIN KINASE 25 ISOFORM X1"/>
    <property type="match status" value="1"/>
</dbReference>
<keyword evidence="2" id="KW-0677">Repeat</keyword>
<evidence type="ECO:0000256" key="2">
    <source>
        <dbReference type="ARBA" id="ARBA00022737"/>
    </source>
</evidence>
<evidence type="ECO:0000313" key="4">
    <source>
        <dbReference type="EMBL" id="CAI9772263.1"/>
    </source>
</evidence>
<organism evidence="4 5">
    <name type="scientific">Fraxinus pennsylvanica</name>
    <dbReference type="NCBI Taxonomy" id="56036"/>
    <lineage>
        <taxon>Eukaryota</taxon>
        <taxon>Viridiplantae</taxon>
        <taxon>Streptophyta</taxon>
        <taxon>Embryophyta</taxon>
        <taxon>Tracheophyta</taxon>
        <taxon>Spermatophyta</taxon>
        <taxon>Magnoliopsida</taxon>
        <taxon>eudicotyledons</taxon>
        <taxon>Gunneridae</taxon>
        <taxon>Pentapetalae</taxon>
        <taxon>asterids</taxon>
        <taxon>lamiids</taxon>
        <taxon>Lamiales</taxon>
        <taxon>Oleaceae</taxon>
        <taxon>Oleeae</taxon>
        <taxon>Fraxinus</taxon>
    </lineage>
</organism>
<name>A0AAD1ZN56_9LAMI</name>
<sequence>MVKSQDHWCFNNGNYTSNSTYKKNLDALLNGITSLIDRSGFYSSSYGENPDRVYTMALCSGGSQFDFCLSCIKNATYSLLQLCPYQKQAIYWGWAINCTVRYSNESISGKLATHPRNHWSVGFESPNQEEFNRTLKTLLDNLRSKAAYGGALKNFATANVIGPMRAMPPYGLVQMTLYGLVQCTPDLSSDYCIDCLIQAFEIIPQCCNGKQGGGVYCPSCFLRYETYLFYTDTPLPAPPPPLPAPPPPLPAPPGLGENLSLTSWSADHNFASGIFTLEWDPARHRLIVKRRRLVYWTSGDLKNYTDENSRLNVKEFENIVVPQPNIFNLNYNFTYVSNGVEDYFSYSLIIDPKLTSENRNTVSGLRLKFNGDIYDMKSLMIAPGISLMEMGASQLQMLMQVILRVTAETTAGRTVNVSNFLNDLDLHSYVDALDDHLIGKIKEEELREPMTLEEDTETHTVENDGGHVHHLRPFTHSSIVRATGNFSPTNKLGEGGFGPVYKVF</sequence>